<dbReference type="Pfam" id="PF08085">
    <property type="entry name" value="Entericidin"/>
    <property type="match status" value="1"/>
</dbReference>
<keyword evidence="5" id="KW-0564">Palmitate</keyword>
<evidence type="ECO:0000256" key="3">
    <source>
        <dbReference type="ARBA" id="ARBA00022729"/>
    </source>
</evidence>
<evidence type="ECO:0000256" key="2">
    <source>
        <dbReference type="ARBA" id="ARBA00022475"/>
    </source>
</evidence>
<evidence type="ECO:0000256" key="1">
    <source>
        <dbReference type="ARBA" id="ARBA00010296"/>
    </source>
</evidence>
<proteinExistence type="inferred from homology"/>
<comment type="similarity">
    <text evidence="1">Belongs to the EcnA/EcnB lipoprotein family.</text>
</comment>
<name>A0ABX8ZER2_9NEIS</name>
<evidence type="ECO:0000256" key="5">
    <source>
        <dbReference type="ARBA" id="ARBA00023139"/>
    </source>
</evidence>
<organism evidence="7 8">
    <name type="scientific">Deefgea tanakiae</name>
    <dbReference type="NCBI Taxonomy" id="2865840"/>
    <lineage>
        <taxon>Bacteria</taxon>
        <taxon>Pseudomonadati</taxon>
        <taxon>Pseudomonadota</taxon>
        <taxon>Betaproteobacteria</taxon>
        <taxon>Neisseriales</taxon>
        <taxon>Chitinibacteraceae</taxon>
        <taxon>Deefgea</taxon>
    </lineage>
</organism>
<evidence type="ECO:0000256" key="6">
    <source>
        <dbReference type="ARBA" id="ARBA00023288"/>
    </source>
</evidence>
<protein>
    <submittedName>
        <fullName evidence="7">Entericidin A/B family lipoprotein</fullName>
    </submittedName>
</protein>
<keyword evidence="3" id="KW-0732">Signal</keyword>
<keyword evidence="4" id="KW-0472">Membrane</keyword>
<dbReference type="EMBL" id="CP081150">
    <property type="protein sequence ID" value="QZA79354.1"/>
    <property type="molecule type" value="Genomic_DNA"/>
</dbReference>
<keyword evidence="2" id="KW-1003">Cell membrane</keyword>
<evidence type="ECO:0000256" key="4">
    <source>
        <dbReference type="ARBA" id="ARBA00023136"/>
    </source>
</evidence>
<reference evidence="7 8" key="1">
    <citation type="submission" date="2021-08" db="EMBL/GenBank/DDBJ databases">
        <title>complete genome sequencing of Deefgea sp. D25.</title>
        <authorList>
            <person name="Bae J.-W."/>
            <person name="Gim D.-H."/>
        </authorList>
    </citation>
    <scope>NUCLEOTIDE SEQUENCE [LARGE SCALE GENOMIC DNA]</scope>
    <source>
        <strain evidence="7 8">D25</strain>
    </source>
</reference>
<dbReference type="PROSITE" id="PS51257">
    <property type="entry name" value="PROKAR_LIPOPROTEIN"/>
    <property type="match status" value="1"/>
</dbReference>
<evidence type="ECO:0000313" key="8">
    <source>
        <dbReference type="Proteomes" id="UP000825679"/>
    </source>
</evidence>
<keyword evidence="8" id="KW-1185">Reference proteome</keyword>
<evidence type="ECO:0000313" key="7">
    <source>
        <dbReference type="EMBL" id="QZA79354.1"/>
    </source>
</evidence>
<dbReference type="RefSeq" id="WP_221007871.1">
    <property type="nucleotide sequence ID" value="NZ_CP081150.1"/>
</dbReference>
<accession>A0ABX8ZER2</accession>
<sequence>MLRSLLMCGLVLVLTACNTVSGIGQDIKKGGEAIEKAAK</sequence>
<keyword evidence="6 7" id="KW-0449">Lipoprotein</keyword>
<gene>
    <name evidence="7" type="ORF">K4H28_08180</name>
</gene>
<dbReference type="InterPro" id="IPR012556">
    <property type="entry name" value="Entericidin"/>
</dbReference>
<dbReference type="Proteomes" id="UP000825679">
    <property type="component" value="Chromosome"/>
</dbReference>